<gene>
    <name evidence="2" type="ORF">O181_126319</name>
</gene>
<reference evidence="2" key="1">
    <citation type="submission" date="2021-03" db="EMBL/GenBank/DDBJ databases">
        <title>Draft genome sequence of rust myrtle Austropuccinia psidii MF-1, a brazilian biotype.</title>
        <authorList>
            <person name="Quecine M.C."/>
            <person name="Pachon D.M.R."/>
            <person name="Bonatelli M.L."/>
            <person name="Correr F.H."/>
            <person name="Franceschini L.M."/>
            <person name="Leite T.F."/>
            <person name="Margarido G.R.A."/>
            <person name="Almeida C.A."/>
            <person name="Ferrarezi J.A."/>
            <person name="Labate C.A."/>
        </authorList>
    </citation>
    <scope>NUCLEOTIDE SEQUENCE</scope>
    <source>
        <strain evidence="2">MF-1</strain>
    </source>
</reference>
<feature type="region of interest" description="Disordered" evidence="1">
    <location>
        <begin position="113"/>
        <end position="136"/>
    </location>
</feature>
<name>A0A9Q3KT35_9BASI</name>
<evidence type="ECO:0000313" key="2">
    <source>
        <dbReference type="EMBL" id="MBW0586604.1"/>
    </source>
</evidence>
<dbReference type="Proteomes" id="UP000765509">
    <property type="component" value="Unassembled WGS sequence"/>
</dbReference>
<dbReference type="EMBL" id="AVOT02124395">
    <property type="protein sequence ID" value="MBW0586604.1"/>
    <property type="molecule type" value="Genomic_DNA"/>
</dbReference>
<organism evidence="2 3">
    <name type="scientific">Austropuccinia psidii MF-1</name>
    <dbReference type="NCBI Taxonomy" id="1389203"/>
    <lineage>
        <taxon>Eukaryota</taxon>
        <taxon>Fungi</taxon>
        <taxon>Dikarya</taxon>
        <taxon>Basidiomycota</taxon>
        <taxon>Pucciniomycotina</taxon>
        <taxon>Pucciniomycetes</taxon>
        <taxon>Pucciniales</taxon>
        <taxon>Sphaerophragmiaceae</taxon>
        <taxon>Austropuccinia</taxon>
    </lineage>
</organism>
<keyword evidence="3" id="KW-1185">Reference proteome</keyword>
<dbReference type="AlphaFoldDB" id="A0A9Q3KT35"/>
<evidence type="ECO:0000313" key="3">
    <source>
        <dbReference type="Proteomes" id="UP000765509"/>
    </source>
</evidence>
<evidence type="ECO:0000256" key="1">
    <source>
        <dbReference type="SAM" id="MobiDB-lite"/>
    </source>
</evidence>
<proteinExistence type="predicted"/>
<sequence>MDTEWCIVCDTKISNQFSSDSLSISSNSAFCSTSCLLTAYIEAARNNPKPSKNLINSNLTSNHSKLSKNNLNDSLNNLNHPLIKNNHSPITSHFTLKAYGSYPLNSSLKSSYSSNLSSNSNQNSPNLNFNLNLNEF</sequence>
<comment type="caution">
    <text evidence="2">The sequence shown here is derived from an EMBL/GenBank/DDBJ whole genome shotgun (WGS) entry which is preliminary data.</text>
</comment>
<protein>
    <submittedName>
        <fullName evidence="2">Uncharacterized protein</fullName>
    </submittedName>
</protein>
<accession>A0A9Q3KT35</accession>